<dbReference type="EMBL" id="CCMZ01000006">
    <property type="protein sequence ID" value="CDX13043.1"/>
    <property type="molecule type" value="Genomic_DNA"/>
</dbReference>
<keyword evidence="2" id="KW-1185">Reference proteome</keyword>
<gene>
    <name evidence="1" type="ORF">MPL3356_140024</name>
</gene>
<evidence type="ECO:0000313" key="2">
    <source>
        <dbReference type="Proteomes" id="UP000045285"/>
    </source>
</evidence>
<reference evidence="2" key="1">
    <citation type="submission" date="2014-08" db="EMBL/GenBank/DDBJ databases">
        <authorList>
            <person name="Moulin L."/>
        </authorList>
    </citation>
    <scope>NUCLEOTIDE SEQUENCE [LARGE SCALE GENOMIC DNA]</scope>
</reference>
<proteinExistence type="predicted"/>
<accession>A0A090DC47</accession>
<name>A0A090DC47_MESPL</name>
<evidence type="ECO:0000313" key="1">
    <source>
        <dbReference type="EMBL" id="CDX13043.1"/>
    </source>
</evidence>
<dbReference type="AlphaFoldDB" id="A0A090DC47"/>
<dbReference type="STRING" id="69974.MPLDJ20_150275"/>
<sequence length="69" mass="7901">MSMVDLILTVCLSANPGNCRDEHLYFESRGSLFQCMMLAPSEIAKWSQEHPALKVRRWKCAFPTKDQAI</sequence>
<protein>
    <submittedName>
        <fullName evidence="1">Uncharacterized protein</fullName>
    </submittedName>
</protein>
<dbReference type="Proteomes" id="UP000045285">
    <property type="component" value="Unassembled WGS sequence"/>
</dbReference>
<organism evidence="1 2">
    <name type="scientific">Mesorhizobium plurifarium</name>
    <dbReference type="NCBI Taxonomy" id="69974"/>
    <lineage>
        <taxon>Bacteria</taxon>
        <taxon>Pseudomonadati</taxon>
        <taxon>Pseudomonadota</taxon>
        <taxon>Alphaproteobacteria</taxon>
        <taxon>Hyphomicrobiales</taxon>
        <taxon>Phyllobacteriaceae</taxon>
        <taxon>Mesorhizobium</taxon>
    </lineage>
</organism>